<feature type="transmembrane region" description="Helical" evidence="1">
    <location>
        <begin position="236"/>
        <end position="254"/>
    </location>
</feature>
<feature type="transmembrane region" description="Helical" evidence="1">
    <location>
        <begin position="204"/>
        <end position="224"/>
    </location>
</feature>
<dbReference type="Pfam" id="PF01757">
    <property type="entry name" value="Acyl_transf_3"/>
    <property type="match status" value="1"/>
</dbReference>
<dbReference type="Proteomes" id="UP000663508">
    <property type="component" value="Chromosome"/>
</dbReference>
<keyword evidence="1" id="KW-0812">Transmembrane</keyword>
<dbReference type="InterPro" id="IPR002656">
    <property type="entry name" value="Acyl_transf_3_dom"/>
</dbReference>
<dbReference type="EMBL" id="AP024145">
    <property type="protein sequence ID" value="BCM84369.1"/>
    <property type="molecule type" value="Genomic_DNA"/>
</dbReference>
<feature type="transmembrane region" description="Helical" evidence="1">
    <location>
        <begin position="296"/>
        <end position="319"/>
    </location>
</feature>
<dbReference type="PANTHER" id="PTHR23028:SF53">
    <property type="entry name" value="ACYL_TRANSF_3 DOMAIN-CONTAINING PROTEIN"/>
    <property type="match status" value="1"/>
</dbReference>
<feature type="transmembrane region" description="Helical" evidence="1">
    <location>
        <begin position="339"/>
        <end position="367"/>
    </location>
</feature>
<sequence length="405" mass="43964">MRGRDGSHRFEALDAGRGVCALAVAFFHMPLAHPLQPQAWFPNLQFCVDIFFVLSGFVLLHAYGDRLATDRPAWRLRLLRFGLMRFGRLWPLHAATLGLLIGVELVRQAYLSHHAGLPVATPPFGAGHRPVEILTHLTFLHNFRTFGDYSWNFPSWSIAVEFYASLVLALAVMAAGPRARLVFAGLAGVSALALWWLSPRTLFVIQNWGIVRCLFDMFLGCLAYTLRDAVRLSRGGATIAETAALLAVALLVAAMPTGPLAYGASLVFAASIALFSHQRGAVSEAARAGALQRLGLWSFSIYLLHVPVIQVFTTAMHAVEARTGFPRTVILGHDRFLDFGSGAANLAVAAGLVAVTVPLAALTYRLVERPSLAWFRRNDARLAEAEVEARAPERVAPGPAAALPS</sequence>
<keyword evidence="3" id="KW-0808">Transferase</keyword>
<dbReference type="PANTHER" id="PTHR23028">
    <property type="entry name" value="ACETYLTRANSFERASE"/>
    <property type="match status" value="1"/>
</dbReference>
<feature type="transmembrane region" description="Helical" evidence="1">
    <location>
        <begin position="260"/>
        <end position="276"/>
    </location>
</feature>
<evidence type="ECO:0000313" key="3">
    <source>
        <dbReference type="EMBL" id="BCM84369.1"/>
    </source>
</evidence>
<protein>
    <submittedName>
        <fullName evidence="3">Acyltransferase</fullName>
    </submittedName>
</protein>
<organism evidence="3 4">
    <name type="scientific">Methylobacterium indicum</name>
    <dbReference type="NCBI Taxonomy" id="1775910"/>
    <lineage>
        <taxon>Bacteria</taxon>
        <taxon>Pseudomonadati</taxon>
        <taxon>Pseudomonadota</taxon>
        <taxon>Alphaproteobacteria</taxon>
        <taxon>Hyphomicrobiales</taxon>
        <taxon>Methylobacteriaceae</taxon>
        <taxon>Methylobacterium</taxon>
    </lineage>
</organism>
<feature type="domain" description="Acyltransferase 3" evidence="2">
    <location>
        <begin position="11"/>
        <end position="364"/>
    </location>
</feature>
<dbReference type="GO" id="GO:0016747">
    <property type="term" value="F:acyltransferase activity, transferring groups other than amino-acyl groups"/>
    <property type="evidence" value="ECO:0007669"/>
    <property type="project" value="InterPro"/>
</dbReference>
<feature type="transmembrane region" description="Helical" evidence="1">
    <location>
        <begin position="43"/>
        <end position="64"/>
    </location>
</feature>
<reference evidence="3" key="1">
    <citation type="submission" date="2020-11" db="EMBL/GenBank/DDBJ databases">
        <title>Complete genome sequence of a novel pathogenic Methylobacterium strain isolated from rice in Vietnam.</title>
        <authorList>
            <person name="Lai K."/>
            <person name="Okazaki S."/>
            <person name="Higashi K."/>
            <person name="Mori H."/>
            <person name="Toyoda A."/>
            <person name="Kurokawa K."/>
        </authorList>
    </citation>
    <scope>NUCLEOTIDE SEQUENCE</scope>
    <source>
        <strain evidence="3">VL1</strain>
    </source>
</reference>
<dbReference type="AlphaFoldDB" id="A0A8H8WUA6"/>
<gene>
    <name evidence="3" type="ORF">mvi_28300</name>
</gene>
<keyword evidence="1" id="KW-0472">Membrane</keyword>
<keyword evidence="1" id="KW-1133">Transmembrane helix</keyword>
<evidence type="ECO:0000313" key="4">
    <source>
        <dbReference type="Proteomes" id="UP000663508"/>
    </source>
</evidence>
<proteinExistence type="predicted"/>
<feature type="transmembrane region" description="Helical" evidence="1">
    <location>
        <begin position="85"/>
        <end position="103"/>
    </location>
</feature>
<keyword evidence="3" id="KW-0012">Acyltransferase</keyword>
<dbReference type="RefSeq" id="WP_207183231.1">
    <property type="nucleotide sequence ID" value="NZ_AP024145.1"/>
</dbReference>
<evidence type="ECO:0000256" key="1">
    <source>
        <dbReference type="SAM" id="Phobius"/>
    </source>
</evidence>
<accession>A0A8H8WUA6</accession>
<feature type="transmembrane region" description="Helical" evidence="1">
    <location>
        <begin position="12"/>
        <end position="31"/>
    </location>
</feature>
<feature type="transmembrane region" description="Helical" evidence="1">
    <location>
        <begin position="153"/>
        <end position="174"/>
    </location>
</feature>
<dbReference type="GO" id="GO:0016020">
    <property type="term" value="C:membrane"/>
    <property type="evidence" value="ECO:0007669"/>
    <property type="project" value="TreeGrafter"/>
</dbReference>
<dbReference type="GO" id="GO:0000271">
    <property type="term" value="P:polysaccharide biosynthetic process"/>
    <property type="evidence" value="ECO:0007669"/>
    <property type="project" value="TreeGrafter"/>
</dbReference>
<dbReference type="InterPro" id="IPR050879">
    <property type="entry name" value="Acyltransferase_3"/>
</dbReference>
<evidence type="ECO:0000259" key="2">
    <source>
        <dbReference type="Pfam" id="PF01757"/>
    </source>
</evidence>
<name>A0A8H8WUA6_9HYPH</name>
<dbReference type="KEGG" id="mind:mvi_28300"/>
<feature type="transmembrane region" description="Helical" evidence="1">
    <location>
        <begin position="181"/>
        <end position="198"/>
    </location>
</feature>